<gene>
    <name evidence="1" type="ORF">GCM10010387_49330</name>
</gene>
<dbReference type="Proteomes" id="UP000630936">
    <property type="component" value="Unassembled WGS sequence"/>
</dbReference>
<evidence type="ECO:0000313" key="1">
    <source>
        <dbReference type="EMBL" id="GGZ49049.1"/>
    </source>
</evidence>
<comment type="caution">
    <text evidence="1">The sequence shown here is derived from an EMBL/GenBank/DDBJ whole genome shotgun (WGS) entry which is preliminary data.</text>
</comment>
<proteinExistence type="predicted"/>
<name>A0A918QHR9_9ACTN</name>
<dbReference type="AlphaFoldDB" id="A0A918QHR9"/>
<sequence>MVPVPEPRRCPRTLRGTAAIELTDELIALEWAAWAEIQARELTVETAWAVQWAITLAGLR</sequence>
<evidence type="ECO:0000313" key="2">
    <source>
        <dbReference type="Proteomes" id="UP000630936"/>
    </source>
</evidence>
<organism evidence="1 2">
    <name type="scientific">Streptomyces inusitatus</name>
    <dbReference type="NCBI Taxonomy" id="68221"/>
    <lineage>
        <taxon>Bacteria</taxon>
        <taxon>Bacillati</taxon>
        <taxon>Actinomycetota</taxon>
        <taxon>Actinomycetes</taxon>
        <taxon>Kitasatosporales</taxon>
        <taxon>Streptomycetaceae</taxon>
        <taxon>Streptomyces</taxon>
    </lineage>
</organism>
<keyword evidence="2" id="KW-1185">Reference proteome</keyword>
<dbReference type="EMBL" id="BMWG01000018">
    <property type="protein sequence ID" value="GGZ49049.1"/>
    <property type="molecule type" value="Genomic_DNA"/>
</dbReference>
<protein>
    <submittedName>
        <fullName evidence="1">Uncharacterized protein</fullName>
    </submittedName>
</protein>
<accession>A0A918QHR9</accession>
<reference evidence="1" key="2">
    <citation type="submission" date="2020-09" db="EMBL/GenBank/DDBJ databases">
        <authorList>
            <person name="Sun Q."/>
            <person name="Ohkuma M."/>
        </authorList>
    </citation>
    <scope>NUCLEOTIDE SEQUENCE</scope>
    <source>
        <strain evidence="1">JCM 4988</strain>
    </source>
</reference>
<dbReference type="RefSeq" id="WP_190125390.1">
    <property type="nucleotide sequence ID" value="NZ_BMWG01000018.1"/>
</dbReference>
<reference evidence="1" key="1">
    <citation type="journal article" date="2014" name="Int. J. Syst. Evol. Microbiol.">
        <title>Complete genome sequence of Corynebacterium casei LMG S-19264T (=DSM 44701T), isolated from a smear-ripened cheese.</title>
        <authorList>
            <consortium name="US DOE Joint Genome Institute (JGI-PGF)"/>
            <person name="Walter F."/>
            <person name="Albersmeier A."/>
            <person name="Kalinowski J."/>
            <person name="Ruckert C."/>
        </authorList>
    </citation>
    <scope>NUCLEOTIDE SEQUENCE</scope>
    <source>
        <strain evidence="1">JCM 4988</strain>
    </source>
</reference>